<feature type="transmembrane region" description="Helical" evidence="1">
    <location>
        <begin position="126"/>
        <end position="151"/>
    </location>
</feature>
<keyword evidence="3" id="KW-1185">Reference proteome</keyword>
<dbReference type="Proteomes" id="UP001279642">
    <property type="component" value="Unassembled WGS sequence"/>
</dbReference>
<accession>A0ABU5E7T3</accession>
<feature type="transmembrane region" description="Helical" evidence="1">
    <location>
        <begin position="171"/>
        <end position="188"/>
    </location>
</feature>
<evidence type="ECO:0000313" key="2">
    <source>
        <dbReference type="EMBL" id="MDY0882346.1"/>
    </source>
</evidence>
<keyword evidence="1" id="KW-0472">Membrane</keyword>
<keyword evidence="1" id="KW-0812">Transmembrane</keyword>
<proteinExistence type="predicted"/>
<gene>
    <name evidence="2" type="ORF">SMD27_05800</name>
</gene>
<dbReference type="Pfam" id="PF09948">
    <property type="entry name" value="PpoB2"/>
    <property type="match status" value="1"/>
</dbReference>
<name>A0ABU5E7T3_9PROT</name>
<feature type="transmembrane region" description="Helical" evidence="1">
    <location>
        <begin position="15"/>
        <end position="37"/>
    </location>
</feature>
<feature type="transmembrane region" description="Helical" evidence="1">
    <location>
        <begin position="225"/>
        <end position="248"/>
    </location>
</feature>
<feature type="transmembrane region" description="Helical" evidence="1">
    <location>
        <begin position="268"/>
        <end position="286"/>
    </location>
</feature>
<dbReference type="RefSeq" id="WP_320507370.1">
    <property type="nucleotide sequence ID" value="NZ_JAXCLW010000001.1"/>
</dbReference>
<dbReference type="InterPro" id="IPR018688">
    <property type="entry name" value="PpoB2-like"/>
</dbReference>
<reference evidence="2 3" key="1">
    <citation type="journal article" date="2016" name="Antonie Van Leeuwenhoek">
        <title>Dongia soli sp. nov., isolated from soil from Dokdo, Korea.</title>
        <authorList>
            <person name="Kim D.U."/>
            <person name="Lee H."/>
            <person name="Kim H."/>
            <person name="Kim S.G."/>
            <person name="Ka J.O."/>
        </authorList>
    </citation>
    <scope>NUCLEOTIDE SEQUENCE [LARGE SCALE GENOMIC DNA]</scope>
    <source>
        <strain evidence="2 3">D78</strain>
    </source>
</reference>
<dbReference type="EMBL" id="JAXCLW010000001">
    <property type="protein sequence ID" value="MDY0882346.1"/>
    <property type="molecule type" value="Genomic_DNA"/>
</dbReference>
<sequence>MVTLTLENVLRRDRWIVVVALAAIVMLSWIYILSLVLQMHGPATSDNMPGMDMPMSSMPGMDMSGPKMSGMAMAGMDMLATPHLADQTVLFLMWVAMMIGMMIPAAAPMILLYARVARKAAAHGKPFAATGWFAAGYLLVWAAFSLIATLLQGWLQRHAFLSPDMAISNRLFAGFLLIAAGLFQWGSLKDACLSQCRMPLQFIQQHGGFSRDAGGSLKLGMYHGAYCVGCCWALMALLFVGGVMNMLWIAGLTILVLLEKIAPFGRNLAKAIGVVLMLCGVVVLATRL</sequence>
<feature type="transmembrane region" description="Helical" evidence="1">
    <location>
        <begin position="91"/>
        <end position="114"/>
    </location>
</feature>
<keyword evidence="1" id="KW-1133">Transmembrane helix</keyword>
<protein>
    <submittedName>
        <fullName evidence="2">DUF2182 domain-containing protein</fullName>
    </submittedName>
</protein>
<evidence type="ECO:0000313" key="3">
    <source>
        <dbReference type="Proteomes" id="UP001279642"/>
    </source>
</evidence>
<evidence type="ECO:0000256" key="1">
    <source>
        <dbReference type="SAM" id="Phobius"/>
    </source>
</evidence>
<organism evidence="2 3">
    <name type="scientific">Dongia soli</name>
    <dbReference type="NCBI Taxonomy" id="600628"/>
    <lineage>
        <taxon>Bacteria</taxon>
        <taxon>Pseudomonadati</taxon>
        <taxon>Pseudomonadota</taxon>
        <taxon>Alphaproteobacteria</taxon>
        <taxon>Rhodospirillales</taxon>
        <taxon>Dongiaceae</taxon>
        <taxon>Dongia</taxon>
    </lineage>
</organism>
<comment type="caution">
    <text evidence="2">The sequence shown here is derived from an EMBL/GenBank/DDBJ whole genome shotgun (WGS) entry which is preliminary data.</text>
</comment>